<sequence>MDAKEEEKLCAATTCSNNNSCNERDVVAETEEVGLNHLLECEGEMHVENVHKVECDGVVETSQAETRQFLLLNSHNGRAIGDYHNQSVSKNRSSSGTDATKSYDRIKWDFVDFEEANRMKLKAWKGKK</sequence>
<dbReference type="Proteomes" id="UP001386955">
    <property type="component" value="Unassembled WGS sequence"/>
</dbReference>
<organism evidence="2 3">
    <name type="scientific">Psophocarpus tetragonolobus</name>
    <name type="common">Winged bean</name>
    <name type="synonym">Dolichos tetragonolobus</name>
    <dbReference type="NCBI Taxonomy" id="3891"/>
    <lineage>
        <taxon>Eukaryota</taxon>
        <taxon>Viridiplantae</taxon>
        <taxon>Streptophyta</taxon>
        <taxon>Embryophyta</taxon>
        <taxon>Tracheophyta</taxon>
        <taxon>Spermatophyta</taxon>
        <taxon>Magnoliopsida</taxon>
        <taxon>eudicotyledons</taxon>
        <taxon>Gunneridae</taxon>
        <taxon>Pentapetalae</taxon>
        <taxon>rosids</taxon>
        <taxon>fabids</taxon>
        <taxon>Fabales</taxon>
        <taxon>Fabaceae</taxon>
        <taxon>Papilionoideae</taxon>
        <taxon>50 kb inversion clade</taxon>
        <taxon>NPAAA clade</taxon>
        <taxon>indigoferoid/millettioid clade</taxon>
        <taxon>Phaseoleae</taxon>
        <taxon>Psophocarpus</taxon>
    </lineage>
</organism>
<accession>A0AAN9SJG3</accession>
<gene>
    <name evidence="2" type="ORF">VNO78_18238</name>
</gene>
<name>A0AAN9SJG3_PSOTE</name>
<dbReference type="EMBL" id="JAYMYS010000004">
    <property type="protein sequence ID" value="KAK7397071.1"/>
    <property type="molecule type" value="Genomic_DNA"/>
</dbReference>
<evidence type="ECO:0000256" key="1">
    <source>
        <dbReference type="SAM" id="MobiDB-lite"/>
    </source>
</evidence>
<evidence type="ECO:0000313" key="3">
    <source>
        <dbReference type="Proteomes" id="UP001386955"/>
    </source>
</evidence>
<keyword evidence="3" id="KW-1185">Reference proteome</keyword>
<feature type="region of interest" description="Disordered" evidence="1">
    <location>
        <begin position="78"/>
        <end position="100"/>
    </location>
</feature>
<evidence type="ECO:0000313" key="2">
    <source>
        <dbReference type="EMBL" id="KAK7397071.1"/>
    </source>
</evidence>
<feature type="compositionally biased region" description="Polar residues" evidence="1">
    <location>
        <begin position="84"/>
        <end position="100"/>
    </location>
</feature>
<comment type="caution">
    <text evidence="2">The sequence shown here is derived from an EMBL/GenBank/DDBJ whole genome shotgun (WGS) entry which is preliminary data.</text>
</comment>
<proteinExistence type="predicted"/>
<reference evidence="2 3" key="1">
    <citation type="submission" date="2024-01" db="EMBL/GenBank/DDBJ databases">
        <title>The genomes of 5 underutilized Papilionoideae crops provide insights into root nodulation and disease resistanc.</title>
        <authorList>
            <person name="Jiang F."/>
        </authorList>
    </citation>
    <scope>NUCLEOTIDE SEQUENCE [LARGE SCALE GENOMIC DNA]</scope>
    <source>
        <strain evidence="2">DUOXIRENSHENG_FW03</strain>
        <tissue evidence="2">Leaves</tissue>
    </source>
</reference>
<dbReference type="AlphaFoldDB" id="A0AAN9SJG3"/>
<protein>
    <submittedName>
        <fullName evidence="2">Uncharacterized protein</fullName>
    </submittedName>
</protein>